<gene>
    <name evidence="4" type="ORF">IV203_036010</name>
</gene>
<protein>
    <submittedName>
        <fullName evidence="4">F-box domain containing protein</fullName>
    </submittedName>
</protein>
<name>A0A9K3PVI3_9STRA</name>
<accession>A0A9K3PVI3</accession>
<dbReference type="GO" id="GO:0031146">
    <property type="term" value="P:SCF-dependent proteasomal ubiquitin-dependent protein catabolic process"/>
    <property type="evidence" value="ECO:0007669"/>
    <property type="project" value="TreeGrafter"/>
</dbReference>
<dbReference type="InterPro" id="IPR001810">
    <property type="entry name" value="F-box_dom"/>
</dbReference>
<comment type="caution">
    <text evidence="4">The sequence shown here is derived from an EMBL/GenBank/DDBJ whole genome shotgun (WGS) entry which is preliminary data.</text>
</comment>
<evidence type="ECO:0000256" key="2">
    <source>
        <dbReference type="SAM" id="MobiDB-lite"/>
    </source>
</evidence>
<keyword evidence="5" id="KW-1185">Reference proteome</keyword>
<dbReference type="GO" id="GO:0019005">
    <property type="term" value="C:SCF ubiquitin ligase complex"/>
    <property type="evidence" value="ECO:0007669"/>
    <property type="project" value="TreeGrafter"/>
</dbReference>
<dbReference type="CDD" id="cd09917">
    <property type="entry name" value="F-box_SF"/>
    <property type="match status" value="1"/>
</dbReference>
<proteinExistence type="predicted"/>
<dbReference type="PANTHER" id="PTHR12874">
    <property type="entry name" value="F-BOX ONLY PROTEIN 48-RELATED"/>
    <property type="match status" value="1"/>
</dbReference>
<dbReference type="Proteomes" id="UP000693970">
    <property type="component" value="Unassembled WGS sequence"/>
</dbReference>
<dbReference type="EMBL" id="JAGRRH010000013">
    <property type="protein sequence ID" value="KAG7360911.1"/>
    <property type="molecule type" value="Genomic_DNA"/>
</dbReference>
<reference evidence="4" key="2">
    <citation type="submission" date="2021-04" db="EMBL/GenBank/DDBJ databases">
        <authorList>
            <person name="Podell S."/>
        </authorList>
    </citation>
    <scope>NUCLEOTIDE SEQUENCE</scope>
    <source>
        <strain evidence="4">Hildebrandi</strain>
    </source>
</reference>
<dbReference type="Pfam" id="PF19270">
    <property type="entry name" value="FBO_C"/>
    <property type="match status" value="1"/>
</dbReference>
<feature type="region of interest" description="Disordered" evidence="2">
    <location>
        <begin position="156"/>
        <end position="202"/>
    </location>
</feature>
<dbReference type="AlphaFoldDB" id="A0A9K3PVI3"/>
<feature type="domain" description="F-box" evidence="3">
    <location>
        <begin position="211"/>
        <end position="257"/>
    </location>
</feature>
<reference evidence="4" key="1">
    <citation type="journal article" date="2021" name="Sci. Rep.">
        <title>Diploid genomic architecture of Nitzschia inconspicua, an elite biomass production diatom.</title>
        <authorList>
            <person name="Oliver A."/>
            <person name="Podell S."/>
            <person name="Pinowska A."/>
            <person name="Traller J.C."/>
            <person name="Smith S.R."/>
            <person name="McClure R."/>
            <person name="Beliaev A."/>
            <person name="Bohutskyi P."/>
            <person name="Hill E.A."/>
            <person name="Rabines A."/>
            <person name="Zheng H."/>
            <person name="Allen L.Z."/>
            <person name="Kuo A."/>
            <person name="Grigoriev I.V."/>
            <person name="Allen A.E."/>
            <person name="Hazlebeck D."/>
            <person name="Allen E.E."/>
        </authorList>
    </citation>
    <scope>NUCLEOTIDE SEQUENCE</scope>
    <source>
        <strain evidence="4">Hildebrandi</strain>
    </source>
</reference>
<evidence type="ECO:0000259" key="3">
    <source>
        <dbReference type="PROSITE" id="PS50181"/>
    </source>
</evidence>
<evidence type="ECO:0000313" key="5">
    <source>
        <dbReference type="Proteomes" id="UP000693970"/>
    </source>
</evidence>
<evidence type="ECO:0000256" key="1">
    <source>
        <dbReference type="ARBA" id="ARBA00022786"/>
    </source>
</evidence>
<sequence length="445" mass="51146">MKVPVKRSEGSLPTINESEVPLPASSPSLKLRPDVATDADETNMVRNVSNDDDDGNDKDGIGSSPLWSGSMDGWHLSWPIWHMLPRDERRKIAHQHGYKSIGEFEEHMSLQQAVDYSEWKGNYEQKQYSVESVYPTLPSTSTVQEGEDKKLAAFEASVDDASNGRDEYSDDENYSESTSHDGEKVPYGRQESTSSSSNPNGLSVEELMAVGGRILMISDDLLHKVFSFLPVDTYGTLALVSPHWKHLTRTEAVYRRLCERLYLNQSKRRQLQVSRFGGSYRRMLEIRPRVRAAGGCYVLKYAQIKQIQRDMWTEVPVGAILESIYYRYLYFQEDGRVLYALSSAPPHEMFRRLLKIILHKTKDPAAVWGTFQVQKTHLSITARQEWHTVRFDLTIYPDSEHGRFAALSIDRHLSSPSACFEEWSRDRVQYKVPPERFRFVRDPRL</sequence>
<dbReference type="OrthoDB" id="2117972at2759"/>
<keyword evidence="1" id="KW-0833">Ubl conjugation pathway</keyword>
<dbReference type="InterPro" id="IPR045464">
    <property type="entry name" value="Hrt3/FBXO9_C"/>
</dbReference>
<feature type="region of interest" description="Disordered" evidence="2">
    <location>
        <begin position="1"/>
        <end position="66"/>
    </location>
</feature>
<evidence type="ECO:0000313" key="4">
    <source>
        <dbReference type="EMBL" id="KAG7360911.1"/>
    </source>
</evidence>
<dbReference type="PANTHER" id="PTHR12874:SF9">
    <property type="entry name" value="F-BOX ONLY PROTEIN 48"/>
    <property type="match status" value="1"/>
</dbReference>
<dbReference type="GO" id="GO:0005737">
    <property type="term" value="C:cytoplasm"/>
    <property type="evidence" value="ECO:0007669"/>
    <property type="project" value="TreeGrafter"/>
</dbReference>
<dbReference type="PROSITE" id="PS50181">
    <property type="entry name" value="FBOX"/>
    <property type="match status" value="1"/>
</dbReference>
<dbReference type="Pfam" id="PF12937">
    <property type="entry name" value="F-box-like"/>
    <property type="match status" value="1"/>
</dbReference>
<organism evidence="4 5">
    <name type="scientific">Nitzschia inconspicua</name>
    <dbReference type="NCBI Taxonomy" id="303405"/>
    <lineage>
        <taxon>Eukaryota</taxon>
        <taxon>Sar</taxon>
        <taxon>Stramenopiles</taxon>
        <taxon>Ochrophyta</taxon>
        <taxon>Bacillariophyta</taxon>
        <taxon>Bacillariophyceae</taxon>
        <taxon>Bacillariophycidae</taxon>
        <taxon>Bacillariales</taxon>
        <taxon>Bacillariaceae</taxon>
        <taxon>Nitzschia</taxon>
    </lineage>
</organism>